<dbReference type="InterPro" id="IPR040423">
    <property type="entry name" value="PEA_transferase"/>
</dbReference>
<dbReference type="GO" id="GO:0016776">
    <property type="term" value="F:phosphotransferase activity, phosphate group as acceptor"/>
    <property type="evidence" value="ECO:0007669"/>
    <property type="project" value="TreeGrafter"/>
</dbReference>
<evidence type="ECO:0000256" key="3">
    <source>
        <dbReference type="ARBA" id="ARBA00022679"/>
    </source>
</evidence>
<keyword evidence="10" id="KW-1185">Reference proteome</keyword>
<evidence type="ECO:0000256" key="5">
    <source>
        <dbReference type="ARBA" id="ARBA00022989"/>
    </source>
</evidence>
<dbReference type="InterPro" id="IPR017850">
    <property type="entry name" value="Alkaline_phosphatase_core_sf"/>
</dbReference>
<dbReference type="KEGG" id="taj:C1A40_10555"/>
<proteinExistence type="predicted"/>
<evidence type="ECO:0000256" key="2">
    <source>
        <dbReference type="ARBA" id="ARBA00022475"/>
    </source>
</evidence>
<evidence type="ECO:0000256" key="1">
    <source>
        <dbReference type="ARBA" id="ARBA00004651"/>
    </source>
</evidence>
<keyword evidence="4 7" id="KW-0812">Transmembrane</keyword>
<keyword evidence="6 7" id="KW-0472">Membrane</keyword>
<evidence type="ECO:0000256" key="6">
    <source>
        <dbReference type="ARBA" id="ARBA00023136"/>
    </source>
</evidence>
<dbReference type="PANTHER" id="PTHR30443:SF2">
    <property type="entry name" value="PHOSPHOETHANOLAMINE TRANSFERASE EPTC"/>
    <property type="match status" value="1"/>
</dbReference>
<feature type="transmembrane region" description="Helical" evidence="7">
    <location>
        <begin position="12"/>
        <end position="30"/>
    </location>
</feature>
<dbReference type="GO" id="GO:0005886">
    <property type="term" value="C:plasma membrane"/>
    <property type="evidence" value="ECO:0007669"/>
    <property type="project" value="UniProtKB-SubCell"/>
</dbReference>
<keyword evidence="3" id="KW-0808">Transferase</keyword>
<dbReference type="CDD" id="cd16017">
    <property type="entry name" value="LptA"/>
    <property type="match status" value="1"/>
</dbReference>
<dbReference type="Gene3D" id="3.40.720.10">
    <property type="entry name" value="Alkaline Phosphatase, subunit A"/>
    <property type="match status" value="1"/>
</dbReference>
<evidence type="ECO:0000313" key="10">
    <source>
        <dbReference type="Proteomes" id="UP000236592"/>
    </source>
</evidence>
<dbReference type="PANTHER" id="PTHR30443">
    <property type="entry name" value="INNER MEMBRANE PROTEIN"/>
    <property type="match status" value="1"/>
</dbReference>
<dbReference type="InterPro" id="IPR058130">
    <property type="entry name" value="PEA_transf_C"/>
</dbReference>
<evidence type="ECO:0000256" key="4">
    <source>
        <dbReference type="ARBA" id="ARBA00022692"/>
    </source>
</evidence>
<name>A0A2I7SJ44_9FLAO</name>
<dbReference type="SUPFAM" id="SSF53649">
    <property type="entry name" value="Alkaline phosphatase-like"/>
    <property type="match status" value="1"/>
</dbReference>
<dbReference type="Pfam" id="PF00884">
    <property type="entry name" value="Sulfatase"/>
    <property type="match status" value="1"/>
</dbReference>
<organism evidence="9 10">
    <name type="scientific">Pseudotamlana carrageenivorans</name>
    <dbReference type="NCBI Taxonomy" id="2069432"/>
    <lineage>
        <taxon>Bacteria</taxon>
        <taxon>Pseudomonadati</taxon>
        <taxon>Bacteroidota</taxon>
        <taxon>Flavobacteriia</taxon>
        <taxon>Flavobacteriales</taxon>
        <taxon>Flavobacteriaceae</taxon>
        <taxon>Pseudotamlana</taxon>
    </lineage>
</organism>
<sequence>MFLFFFVFIETFYYYIFNINLTPSAIFIFFESNYIETNEFLYFYFDNYLLVYFLILFFNCLMVFFINTFKLKFSVPFLSKRWGIITSLIILLLLLRFTSLRHQNLPYLLLKSFYVVYFESKVYDLGVYKEEYGIFKETNKPEVSRDKLIVVIIGESTTSNNMSLYGYENNTNPLLNQINNLNVYKDVISPHAGTTASLCKVLSLDHYEDHKDKQQGAIIQLLNANSYETYWVSNQEPVGFAETAITKVVYSAKHKFYLNTGNTEEMHLFDEVVFNTIDNVIHKKNENQVLFIHLQGTHFFYKNRYPDTYQVFKGTTSYSPFDSPKNQEIINSYDNSILYNDYIVSTIINKVKDSNKESCVIYFSDHGEEVFRTIDFSGHNDEVGTLPMFQIPFLFWQSEKFMRNNAVDISLERAYMTDDLFHSIADLCDIQDEHVSLERSIFSSKFLQRKRIILNDKDYDSLLIREIGR</sequence>
<evidence type="ECO:0000259" key="8">
    <source>
        <dbReference type="Pfam" id="PF00884"/>
    </source>
</evidence>
<gene>
    <name evidence="9" type="ORF">C1A40_10555</name>
</gene>
<dbReference type="InterPro" id="IPR000917">
    <property type="entry name" value="Sulfatase_N"/>
</dbReference>
<dbReference type="GO" id="GO:0009244">
    <property type="term" value="P:lipopolysaccharide core region biosynthetic process"/>
    <property type="evidence" value="ECO:0007669"/>
    <property type="project" value="TreeGrafter"/>
</dbReference>
<comment type="subcellular location">
    <subcellularLocation>
        <location evidence="1">Cell membrane</location>
        <topology evidence="1">Multi-pass membrane protein</topology>
    </subcellularLocation>
</comment>
<dbReference type="Proteomes" id="UP000236592">
    <property type="component" value="Chromosome"/>
</dbReference>
<feature type="transmembrane region" description="Helical" evidence="7">
    <location>
        <begin position="81"/>
        <end position="99"/>
    </location>
</feature>
<dbReference type="EMBL" id="CP025938">
    <property type="protein sequence ID" value="AUS05874.1"/>
    <property type="molecule type" value="Genomic_DNA"/>
</dbReference>
<evidence type="ECO:0000313" key="9">
    <source>
        <dbReference type="EMBL" id="AUS05874.1"/>
    </source>
</evidence>
<keyword evidence="5 7" id="KW-1133">Transmembrane helix</keyword>
<evidence type="ECO:0000256" key="7">
    <source>
        <dbReference type="SAM" id="Phobius"/>
    </source>
</evidence>
<dbReference type="AlphaFoldDB" id="A0A2I7SJ44"/>
<feature type="domain" description="Sulfatase N-terminal" evidence="8">
    <location>
        <begin position="148"/>
        <end position="429"/>
    </location>
</feature>
<accession>A0A2I7SJ44</accession>
<feature type="transmembrane region" description="Helical" evidence="7">
    <location>
        <begin position="50"/>
        <end position="69"/>
    </location>
</feature>
<protein>
    <recommendedName>
        <fullName evidence="8">Sulfatase N-terminal domain-containing protein</fullName>
    </recommendedName>
</protein>
<keyword evidence="2" id="KW-1003">Cell membrane</keyword>
<reference evidence="10" key="1">
    <citation type="submission" date="2018-01" db="EMBL/GenBank/DDBJ databases">
        <title>Complete genome of Tamlana sp. UJ94.</title>
        <authorList>
            <person name="Jung J."/>
            <person name="Chung D."/>
            <person name="Bae S.S."/>
            <person name="Baek K."/>
        </authorList>
    </citation>
    <scope>NUCLEOTIDE SEQUENCE [LARGE SCALE GENOMIC DNA]</scope>
    <source>
        <strain evidence="10">UJ94</strain>
    </source>
</reference>